<dbReference type="InterPro" id="IPR008928">
    <property type="entry name" value="6-hairpin_glycosidase_sf"/>
</dbReference>
<accession>A0ABX1BRL5</accession>
<name>A0ABX1BRL5_9ACTN</name>
<dbReference type="InterPro" id="IPR032856">
    <property type="entry name" value="GDE_N_bis"/>
</dbReference>
<dbReference type="EMBL" id="JAATEN010000004">
    <property type="protein sequence ID" value="NJQ00331.1"/>
    <property type="molecule type" value="Genomic_DNA"/>
</dbReference>
<dbReference type="RefSeq" id="WP_168100931.1">
    <property type="nucleotide sequence ID" value="NZ_JAATEN010000004.1"/>
</dbReference>
<evidence type="ECO:0000259" key="2">
    <source>
        <dbReference type="Pfam" id="PF22422"/>
    </source>
</evidence>
<reference evidence="3 4" key="1">
    <citation type="submission" date="2020-03" db="EMBL/GenBank/DDBJ databases">
        <title>WGS of actinomycetes isolated from Thailand.</title>
        <authorList>
            <person name="Thawai C."/>
        </authorList>
    </citation>
    <scope>NUCLEOTIDE SEQUENCE [LARGE SCALE GENOMIC DNA]</scope>
    <source>
        <strain evidence="3 4">PLAI 1-29</strain>
    </source>
</reference>
<dbReference type="GO" id="GO:0008483">
    <property type="term" value="F:transaminase activity"/>
    <property type="evidence" value="ECO:0007669"/>
    <property type="project" value="UniProtKB-KW"/>
</dbReference>
<dbReference type="InterPro" id="IPR054491">
    <property type="entry name" value="MGH1-like_GH"/>
</dbReference>
<dbReference type="SUPFAM" id="SSF48208">
    <property type="entry name" value="Six-hairpin glycosidases"/>
    <property type="match status" value="1"/>
</dbReference>
<dbReference type="Pfam" id="PF14742">
    <property type="entry name" value="GDE_N_bis"/>
    <property type="match status" value="1"/>
</dbReference>
<dbReference type="InterPro" id="IPR012341">
    <property type="entry name" value="6hp_glycosidase-like_sf"/>
</dbReference>
<evidence type="ECO:0000313" key="3">
    <source>
        <dbReference type="EMBL" id="NJQ00331.1"/>
    </source>
</evidence>
<dbReference type="Gene3D" id="1.50.10.10">
    <property type="match status" value="1"/>
</dbReference>
<gene>
    <name evidence="3" type="ORF">HCK00_07230</name>
</gene>
<organism evidence="3 4">
    <name type="scientific">Streptomyces zingiberis</name>
    <dbReference type="NCBI Taxonomy" id="2053010"/>
    <lineage>
        <taxon>Bacteria</taxon>
        <taxon>Bacillati</taxon>
        <taxon>Actinomycetota</taxon>
        <taxon>Actinomycetes</taxon>
        <taxon>Kitasatosporales</taxon>
        <taxon>Streptomycetaceae</taxon>
        <taxon>Streptomyces</taxon>
    </lineage>
</organism>
<comment type="caution">
    <text evidence="3">The sequence shown here is derived from an EMBL/GenBank/DDBJ whole genome shotgun (WGS) entry which is preliminary data.</text>
</comment>
<feature type="domain" description="Mannosylglycerate hydrolase MGH1-like glycoside hydrolase" evidence="2">
    <location>
        <begin position="445"/>
        <end position="613"/>
    </location>
</feature>
<dbReference type="Proteomes" id="UP000695264">
    <property type="component" value="Unassembled WGS sequence"/>
</dbReference>
<proteinExistence type="predicted"/>
<feature type="domain" description="Putative glycogen debranching enzyme N-terminal" evidence="1">
    <location>
        <begin position="7"/>
        <end position="207"/>
    </location>
</feature>
<keyword evidence="3" id="KW-0032">Aminotransferase</keyword>
<sequence length="663" mass="70979">MTGHHLLVHDGTFAAVNDSGDITAARGASPDGLFARDARHLSRWRLTLEGAAPEVLVPAGQAGPDRPLAAVLTPPGSRAEPPAYTVLREQAVADRSLLELLRVTSNRPARTVARIALTVDADFADQFELRFENRVYEKPGAVRSVLERPDGVEFGYERVAPCGDPSWHSRTVVRAVPSPEAVARPGEGTARILEWRLELPPHGDAEILVLAGALPSGGSGSAAPHLRPPAAALTRVARENEAFCAAAPRPREVIGWPELARACEQGLADLAGLRTTESGPDGEPLRVPAAGIPWYLSLVGRDALLTSLFALPYRPALAAATLPALAAVQGGVHDAERQEQPGRIVHELRHGELSCFRQVPYGRYYGAVDSTPLFLVLLHAYTERTSDTTLAVALEKHARAAVEWMFRDGGLAGVGWLACAAPGGVEGTAPTGRSWKDTPGALCFGREVRAKGPVAVAEVQGYAYDALIRTASLARTVWEDPGFAGRLESSAAGLRERFHEEFWMPGARFPAQAVDSAGRRAEALGSEAGHLLWSGLLDRERGRAVGRRLLEPDFFTGWGIRTLAAGQPAYHPLSYHKGAVRPHDNALAALGLARYGLTEQVLQVTRGLVDAAAAHGWRLPEVMAGYDRGDRPAPVPYPHSCRPQAWAAAAPLALLTAVKEQVR</sequence>
<evidence type="ECO:0000259" key="1">
    <source>
        <dbReference type="Pfam" id="PF14742"/>
    </source>
</evidence>
<protein>
    <submittedName>
        <fullName evidence="3">Aminotransferase</fullName>
    </submittedName>
</protein>
<dbReference type="Pfam" id="PF22422">
    <property type="entry name" value="MGH1-like_GH"/>
    <property type="match status" value="1"/>
</dbReference>
<keyword evidence="4" id="KW-1185">Reference proteome</keyword>
<evidence type="ECO:0000313" key="4">
    <source>
        <dbReference type="Proteomes" id="UP000695264"/>
    </source>
</evidence>
<keyword evidence="3" id="KW-0808">Transferase</keyword>